<dbReference type="GO" id="GO:0005829">
    <property type="term" value="C:cytosol"/>
    <property type="evidence" value="ECO:0007669"/>
    <property type="project" value="TreeGrafter"/>
</dbReference>
<proteinExistence type="predicted"/>
<name>A0A2X0MGR7_9BASI</name>
<evidence type="ECO:0000256" key="1">
    <source>
        <dbReference type="ARBA" id="ARBA00022441"/>
    </source>
</evidence>
<feature type="region of interest" description="Disordered" evidence="3">
    <location>
        <begin position="674"/>
        <end position="695"/>
    </location>
</feature>
<dbReference type="Pfam" id="PF24681">
    <property type="entry name" value="Kelch_KLHDC2_KLHL20_DRC7"/>
    <property type="match status" value="1"/>
</dbReference>
<dbReference type="AlphaFoldDB" id="A0A2X0MGR7"/>
<keyword evidence="1" id="KW-0880">Kelch repeat</keyword>
<evidence type="ECO:0000256" key="3">
    <source>
        <dbReference type="SAM" id="MobiDB-lite"/>
    </source>
</evidence>
<evidence type="ECO:0000256" key="2">
    <source>
        <dbReference type="ARBA" id="ARBA00022737"/>
    </source>
</evidence>
<dbReference type="SUPFAM" id="SSF117281">
    <property type="entry name" value="Kelch motif"/>
    <property type="match status" value="1"/>
</dbReference>
<accession>A0A2X0MGR7</accession>
<evidence type="ECO:0000313" key="4">
    <source>
        <dbReference type="EMBL" id="SGY82220.1"/>
    </source>
</evidence>
<dbReference type="EMBL" id="FQNC01000049">
    <property type="protein sequence ID" value="SGY82220.1"/>
    <property type="molecule type" value="Genomic_DNA"/>
</dbReference>
<dbReference type="InterPro" id="IPR011333">
    <property type="entry name" value="SKP1/BTB/POZ_sf"/>
</dbReference>
<organism evidence="4 5">
    <name type="scientific">Microbotryum silenes-dioicae</name>
    <dbReference type="NCBI Taxonomy" id="796604"/>
    <lineage>
        <taxon>Eukaryota</taxon>
        <taxon>Fungi</taxon>
        <taxon>Dikarya</taxon>
        <taxon>Basidiomycota</taxon>
        <taxon>Pucciniomycotina</taxon>
        <taxon>Microbotryomycetes</taxon>
        <taxon>Microbotryales</taxon>
        <taxon>Microbotryaceae</taxon>
        <taxon>Microbotryum</taxon>
    </lineage>
</organism>
<reference evidence="4 5" key="1">
    <citation type="submission" date="2016-11" db="EMBL/GenBank/DDBJ databases">
        <authorList>
            <person name="Jaros S."/>
            <person name="Januszkiewicz K."/>
            <person name="Wedrychowicz H."/>
        </authorList>
    </citation>
    <scope>NUCLEOTIDE SEQUENCE [LARGE SCALE GENOMIC DNA]</scope>
</reference>
<feature type="compositionally biased region" description="Polar residues" evidence="3">
    <location>
        <begin position="674"/>
        <end position="684"/>
    </location>
</feature>
<dbReference type="Proteomes" id="UP000249464">
    <property type="component" value="Unassembled WGS sequence"/>
</dbReference>
<dbReference type="Gene3D" id="2.120.10.80">
    <property type="entry name" value="Kelch-type beta propeller"/>
    <property type="match status" value="1"/>
</dbReference>
<dbReference type="GO" id="GO:0045454">
    <property type="term" value="P:cell redox homeostasis"/>
    <property type="evidence" value="ECO:0007669"/>
    <property type="project" value="TreeGrafter"/>
</dbReference>
<dbReference type="PANTHER" id="PTHR43503:SF2">
    <property type="entry name" value="NEGATIVE REGULATOR OF SPORULATION MDS3-RELATED"/>
    <property type="match status" value="1"/>
</dbReference>
<dbReference type="PANTHER" id="PTHR43503">
    <property type="entry name" value="MCG48959-RELATED"/>
    <property type="match status" value="1"/>
</dbReference>
<keyword evidence="5" id="KW-1185">Reference proteome</keyword>
<protein>
    <submittedName>
        <fullName evidence="4">BQ5605_C009g05553 protein</fullName>
    </submittedName>
</protein>
<sequence>MDDVPDLTSFVRKTRGAGPPSLIGATTTVVGDALYVFGGRSADPPATISAGLYRLDLGTFAWRRCPTGPSQLVPRCFHSANAFGDKLVVFGGQTPAQNCSIDASHGSAPLRSGGDHGPTEHPTLSLSETTAAELGVLSDTAERLPSTLASVAVYDTRREQWSFPECGCGTGVRTIPMGRYGHLAAVTETTIDMAPGYTPEAKLSRLTIIGGQNANNEPVYSIAVLDLNSMQWIDEAKFPRRVGSYRAAATSSLVTIEPMSQNLMKTVDEHGTMQFSGSVHSSIARPSDEEQPEPIVVFSNTNFADPRREIDLVAAPVDQLSNPAFISVRNREGAASGPPGLRFPSAHICGHHMIVTGVHVDQYGTRLAIWSLDLGPTGASGALSSSGPLRWEQINSHIIKSGSWNLTVLYNNMLLLLGLKEANSADDYAHRRCNFQHVAIIDLEAFGMHEPPRQLLSHSEQSFGLLVLSQSSLNDFVVISRDGEQTTCSRLLLTTRWPWLKAELAKFEKRTSEFEVRSDTEGHSDDSEVLDPIQRARARYRKSQHIQPLKPDSSVFPLTEDSLRLPFDSSTTQALLQFFFTLSLSTPLQRSISTLKTLLWIVKTYPVFPPSLERLTVHALHESLSPNTAAKVFEAASLADAAALRSRAARIMLKASAPSTTEYHSACGSSSGHYGGSMTASSARPRSVDSLASKPEMSNEVSRLYRFTRFGDSLTELQHIGSEGASVAVLVLERRRG</sequence>
<evidence type="ECO:0000313" key="5">
    <source>
        <dbReference type="Proteomes" id="UP000249464"/>
    </source>
</evidence>
<dbReference type="InterPro" id="IPR015915">
    <property type="entry name" value="Kelch-typ_b-propeller"/>
</dbReference>
<dbReference type="Gene3D" id="3.30.710.10">
    <property type="entry name" value="Potassium Channel Kv1.1, Chain A"/>
    <property type="match status" value="1"/>
</dbReference>
<feature type="region of interest" description="Disordered" evidence="3">
    <location>
        <begin position="101"/>
        <end position="123"/>
    </location>
</feature>
<keyword evidence="2" id="KW-0677">Repeat</keyword>
<dbReference type="GO" id="GO:0005739">
    <property type="term" value="C:mitochondrion"/>
    <property type="evidence" value="ECO:0007669"/>
    <property type="project" value="TreeGrafter"/>
</dbReference>
<gene>
    <name evidence="4" type="primary">BQ5605_C009g05553</name>
    <name evidence="4" type="ORF">BQ5605_C009G05553</name>
</gene>
<dbReference type="STRING" id="796604.A0A2X0MGR7"/>